<dbReference type="GO" id="GO:0004519">
    <property type="term" value="F:endonuclease activity"/>
    <property type="evidence" value="ECO:0007669"/>
    <property type="project" value="UniProtKB-KW"/>
</dbReference>
<reference evidence="2" key="1">
    <citation type="submission" date="2022-06" db="EMBL/GenBank/DDBJ databases">
        <title>Genome sequence of Phormidium yuhuli AB48 isolated from an industrial photobioreactor environment.</title>
        <authorList>
            <person name="Qiu Y."/>
            <person name="Noonan A.J.C."/>
            <person name="Dofher K."/>
            <person name="Koch M."/>
            <person name="Kieft B."/>
            <person name="Lin X."/>
            <person name="Ziels R.M."/>
            <person name="Hallam S.J."/>
        </authorList>
    </citation>
    <scope>NUCLEOTIDE SEQUENCE</scope>
    <source>
        <strain evidence="2">AB48</strain>
    </source>
</reference>
<evidence type="ECO:0000313" key="2">
    <source>
        <dbReference type="EMBL" id="USR91577.1"/>
    </source>
</evidence>
<dbReference type="InterPro" id="IPR008538">
    <property type="entry name" value="Uma2"/>
</dbReference>
<name>A0ABY5AQS2_9CYAN</name>
<protein>
    <submittedName>
        <fullName evidence="2">Uma2 family endonuclease</fullName>
    </submittedName>
</protein>
<keyword evidence="2" id="KW-0540">Nuclease</keyword>
<dbReference type="RefSeq" id="WP_252663591.1">
    <property type="nucleotide sequence ID" value="NZ_CP098611.1"/>
</dbReference>
<keyword evidence="2" id="KW-0378">Hydrolase</keyword>
<dbReference type="Pfam" id="PF05685">
    <property type="entry name" value="Uma2"/>
    <property type="match status" value="1"/>
</dbReference>
<dbReference type="PANTHER" id="PTHR34107:SF5">
    <property type="entry name" value="SLL1355 PROTEIN"/>
    <property type="match status" value="1"/>
</dbReference>
<dbReference type="PANTHER" id="PTHR34107">
    <property type="entry name" value="SLL0198 PROTEIN-RELATED"/>
    <property type="match status" value="1"/>
</dbReference>
<proteinExistence type="predicted"/>
<dbReference type="Proteomes" id="UP001056708">
    <property type="component" value="Chromosome"/>
</dbReference>
<keyword evidence="2" id="KW-0255">Endonuclease</keyword>
<keyword evidence="3" id="KW-1185">Reference proteome</keyword>
<dbReference type="Gene3D" id="3.90.1570.10">
    <property type="entry name" value="tt1808, chain A"/>
    <property type="match status" value="1"/>
</dbReference>
<gene>
    <name evidence="2" type="ORF">NEA10_02270</name>
</gene>
<sequence length="185" mass="20830">MVETIQKNLSLTDFLERPETKPASEYINGKISQKPMPQGEHSLIQGALCEAINQVTRPQKIALAFPELRCTFADRSLVPDIAVFRWERIPKNDSGRIANRFNTYPDWMIEILSPQQSTTQVLNKILQACQQGTQLGWLINPEEATVLVISENQRLDVFSQDAKLPVLEGLDLSLTVGDILGWLTL</sequence>
<organism evidence="2 3">
    <name type="scientific">Phormidium yuhuli AB48</name>
    <dbReference type="NCBI Taxonomy" id="2940671"/>
    <lineage>
        <taxon>Bacteria</taxon>
        <taxon>Bacillati</taxon>
        <taxon>Cyanobacteriota</taxon>
        <taxon>Cyanophyceae</taxon>
        <taxon>Oscillatoriophycideae</taxon>
        <taxon>Oscillatoriales</taxon>
        <taxon>Oscillatoriaceae</taxon>
        <taxon>Phormidium</taxon>
        <taxon>Phormidium yuhuli</taxon>
    </lineage>
</organism>
<feature type="domain" description="Putative restriction endonuclease" evidence="1">
    <location>
        <begin position="12"/>
        <end position="176"/>
    </location>
</feature>
<dbReference type="InterPro" id="IPR012296">
    <property type="entry name" value="Nuclease_put_TT1808"/>
</dbReference>
<dbReference type="InterPro" id="IPR011335">
    <property type="entry name" value="Restrct_endonuc-II-like"/>
</dbReference>
<evidence type="ECO:0000313" key="3">
    <source>
        <dbReference type="Proteomes" id="UP001056708"/>
    </source>
</evidence>
<dbReference type="CDD" id="cd06260">
    <property type="entry name" value="DUF820-like"/>
    <property type="match status" value="1"/>
</dbReference>
<evidence type="ECO:0000259" key="1">
    <source>
        <dbReference type="Pfam" id="PF05685"/>
    </source>
</evidence>
<accession>A0ABY5AQS2</accession>
<dbReference type="EMBL" id="CP098611">
    <property type="protein sequence ID" value="USR91577.1"/>
    <property type="molecule type" value="Genomic_DNA"/>
</dbReference>
<dbReference type="SUPFAM" id="SSF52980">
    <property type="entry name" value="Restriction endonuclease-like"/>
    <property type="match status" value="1"/>
</dbReference>